<reference evidence="1" key="1">
    <citation type="journal article" date="2015" name="Nature">
        <title>Complex archaea that bridge the gap between prokaryotes and eukaryotes.</title>
        <authorList>
            <person name="Spang A."/>
            <person name="Saw J.H."/>
            <person name="Jorgensen S.L."/>
            <person name="Zaremba-Niedzwiedzka K."/>
            <person name="Martijn J."/>
            <person name="Lind A.E."/>
            <person name="van Eijk R."/>
            <person name="Schleper C."/>
            <person name="Guy L."/>
            <person name="Ettema T.J."/>
        </authorList>
    </citation>
    <scope>NUCLEOTIDE SEQUENCE</scope>
</reference>
<dbReference type="AlphaFoldDB" id="A0A0F9J7M4"/>
<proteinExistence type="predicted"/>
<comment type="caution">
    <text evidence="1">The sequence shown here is derived from an EMBL/GenBank/DDBJ whole genome shotgun (WGS) entry which is preliminary data.</text>
</comment>
<evidence type="ECO:0000313" key="1">
    <source>
        <dbReference type="EMBL" id="KKL95167.1"/>
    </source>
</evidence>
<protein>
    <recommendedName>
        <fullName evidence="2">EthD domain-containing protein</fullName>
    </recommendedName>
</protein>
<accession>A0A0F9J7M4</accession>
<gene>
    <name evidence="1" type="ORF">LCGC14_1857320</name>
</gene>
<evidence type="ECO:0008006" key="2">
    <source>
        <dbReference type="Google" id="ProtNLM"/>
    </source>
</evidence>
<dbReference type="EMBL" id="LAZR01018744">
    <property type="protein sequence ID" value="KKL95167.1"/>
    <property type="molecule type" value="Genomic_DNA"/>
</dbReference>
<sequence length="107" mass="12571">MAKIAQFFYTFDMSPQNEGKFLEYMENYGTPTMSKFCKNWHFFKQERVLTSVSGKVPQYIGYFEIESIEDFLKNEPPPEMKETIEQASKVCSNTNEWIVEQIATNTN</sequence>
<organism evidence="1">
    <name type="scientific">marine sediment metagenome</name>
    <dbReference type="NCBI Taxonomy" id="412755"/>
    <lineage>
        <taxon>unclassified sequences</taxon>
        <taxon>metagenomes</taxon>
        <taxon>ecological metagenomes</taxon>
    </lineage>
</organism>
<name>A0A0F9J7M4_9ZZZZ</name>